<dbReference type="EMBL" id="FNBW01000002">
    <property type="protein sequence ID" value="SDF30704.1"/>
    <property type="molecule type" value="Genomic_DNA"/>
</dbReference>
<evidence type="ECO:0000313" key="4">
    <source>
        <dbReference type="Proteomes" id="UP000198615"/>
    </source>
</evidence>
<proteinExistence type="predicted"/>
<sequence>MAFPDRQTLDLDHGRISYRQAGSGPDLVLLHGLAGNSRTWEEQIEAFSGSWRVTAWDAPGYGLSDTVAPTADAYAATLAALVDALDLPTFVLLGHSMGGVVAGRFAGTYPGRLRALALSCTLLGRRQPAGTPLSEPYLARLTELETLPAREYGARRAKSMAAPGCAPEIIERLTGIAAETRREGLAEAMRLIAEADNADALAALSLPVLVLTGEEDRTVTPDLSGALLDALARGSARVRTAVLPRVGHAPYLEDTAAYNAALKSFLDGL</sequence>
<organism evidence="3 4">
    <name type="scientific">Thalassobaculum litoreum DSM 18839</name>
    <dbReference type="NCBI Taxonomy" id="1123362"/>
    <lineage>
        <taxon>Bacteria</taxon>
        <taxon>Pseudomonadati</taxon>
        <taxon>Pseudomonadota</taxon>
        <taxon>Alphaproteobacteria</taxon>
        <taxon>Rhodospirillales</taxon>
        <taxon>Thalassobaculaceae</taxon>
        <taxon>Thalassobaculum</taxon>
    </lineage>
</organism>
<evidence type="ECO:0000259" key="2">
    <source>
        <dbReference type="Pfam" id="PF12697"/>
    </source>
</evidence>
<dbReference type="PANTHER" id="PTHR43798:SF31">
    <property type="entry name" value="AB HYDROLASE SUPERFAMILY PROTEIN YCLE"/>
    <property type="match status" value="1"/>
</dbReference>
<dbReference type="SUPFAM" id="SSF53474">
    <property type="entry name" value="alpha/beta-Hydrolases"/>
    <property type="match status" value="1"/>
</dbReference>
<dbReference type="AlphaFoldDB" id="A0A8G2BHS6"/>
<keyword evidence="1" id="KW-0378">Hydrolase</keyword>
<dbReference type="Proteomes" id="UP000198615">
    <property type="component" value="Unassembled WGS sequence"/>
</dbReference>
<dbReference type="PANTHER" id="PTHR43798">
    <property type="entry name" value="MONOACYLGLYCEROL LIPASE"/>
    <property type="match status" value="1"/>
</dbReference>
<name>A0A8G2BHS6_9PROT</name>
<feature type="domain" description="AB hydrolase-1" evidence="2">
    <location>
        <begin position="27"/>
        <end position="260"/>
    </location>
</feature>
<dbReference type="InterPro" id="IPR000073">
    <property type="entry name" value="AB_hydrolase_1"/>
</dbReference>
<protein>
    <submittedName>
        <fullName evidence="3">Pimeloyl-ACP methyl ester carboxylesterase</fullName>
    </submittedName>
</protein>
<dbReference type="PRINTS" id="PR00111">
    <property type="entry name" value="ABHYDROLASE"/>
</dbReference>
<evidence type="ECO:0000256" key="1">
    <source>
        <dbReference type="ARBA" id="ARBA00022801"/>
    </source>
</evidence>
<dbReference type="GO" id="GO:0016020">
    <property type="term" value="C:membrane"/>
    <property type="evidence" value="ECO:0007669"/>
    <property type="project" value="TreeGrafter"/>
</dbReference>
<gene>
    <name evidence="3" type="ORF">SAMN05660686_00979</name>
</gene>
<comment type="caution">
    <text evidence="3">The sequence shown here is derived from an EMBL/GenBank/DDBJ whole genome shotgun (WGS) entry which is preliminary data.</text>
</comment>
<dbReference type="InterPro" id="IPR050266">
    <property type="entry name" value="AB_hydrolase_sf"/>
</dbReference>
<reference evidence="3 4" key="1">
    <citation type="submission" date="2016-10" db="EMBL/GenBank/DDBJ databases">
        <authorList>
            <person name="Varghese N."/>
            <person name="Submissions S."/>
        </authorList>
    </citation>
    <scope>NUCLEOTIDE SEQUENCE [LARGE SCALE GENOMIC DNA]</scope>
    <source>
        <strain evidence="3 4">DSM 18839</strain>
    </source>
</reference>
<keyword evidence="4" id="KW-1185">Reference proteome</keyword>
<dbReference type="Pfam" id="PF12697">
    <property type="entry name" value="Abhydrolase_6"/>
    <property type="match status" value="1"/>
</dbReference>
<evidence type="ECO:0000313" key="3">
    <source>
        <dbReference type="EMBL" id="SDF30704.1"/>
    </source>
</evidence>
<dbReference type="Gene3D" id="3.40.50.1820">
    <property type="entry name" value="alpha/beta hydrolase"/>
    <property type="match status" value="1"/>
</dbReference>
<dbReference type="RefSeq" id="WP_175474097.1">
    <property type="nucleotide sequence ID" value="NZ_FNBW01000002.1"/>
</dbReference>
<dbReference type="GO" id="GO:0016787">
    <property type="term" value="F:hydrolase activity"/>
    <property type="evidence" value="ECO:0007669"/>
    <property type="project" value="UniProtKB-KW"/>
</dbReference>
<accession>A0A8G2BHS6</accession>
<dbReference type="InterPro" id="IPR029058">
    <property type="entry name" value="AB_hydrolase_fold"/>
</dbReference>